<evidence type="ECO:0000259" key="3">
    <source>
        <dbReference type="Pfam" id="PF00588"/>
    </source>
</evidence>
<reference evidence="4" key="1">
    <citation type="journal article" date="2021" name="PeerJ">
        <title>Extensive microbial diversity within the chicken gut microbiome revealed by metagenomics and culture.</title>
        <authorList>
            <person name="Gilroy R."/>
            <person name="Ravi A."/>
            <person name="Getino M."/>
            <person name="Pursley I."/>
            <person name="Horton D.L."/>
            <person name="Alikhan N.F."/>
            <person name="Baker D."/>
            <person name="Gharbi K."/>
            <person name="Hall N."/>
            <person name="Watson M."/>
            <person name="Adriaenssens E.M."/>
            <person name="Foster-Nyarko E."/>
            <person name="Jarju S."/>
            <person name="Secka A."/>
            <person name="Antonio M."/>
            <person name="Oren A."/>
            <person name="Chaudhuri R.R."/>
            <person name="La Ragione R."/>
            <person name="Hildebrand F."/>
            <person name="Pallen M.J."/>
        </authorList>
    </citation>
    <scope>NUCLEOTIDE SEQUENCE</scope>
    <source>
        <strain evidence="4">CHK118-2852</strain>
    </source>
</reference>
<feature type="domain" description="tRNA/rRNA methyltransferase SpoU type" evidence="3">
    <location>
        <begin position="27"/>
        <end position="169"/>
    </location>
</feature>
<organism evidence="4 5">
    <name type="scientific">Candidatus Bacteroides merdavium</name>
    <dbReference type="NCBI Taxonomy" id="2838472"/>
    <lineage>
        <taxon>Bacteria</taxon>
        <taxon>Pseudomonadati</taxon>
        <taxon>Bacteroidota</taxon>
        <taxon>Bacteroidia</taxon>
        <taxon>Bacteroidales</taxon>
        <taxon>Bacteroidaceae</taxon>
        <taxon>Bacteroides</taxon>
    </lineage>
</organism>
<reference evidence="4" key="2">
    <citation type="submission" date="2021-04" db="EMBL/GenBank/DDBJ databases">
        <authorList>
            <person name="Gilroy R."/>
        </authorList>
    </citation>
    <scope>NUCLEOTIDE SEQUENCE</scope>
    <source>
        <strain evidence="4">CHK118-2852</strain>
    </source>
</reference>
<dbReference type="Pfam" id="PF00588">
    <property type="entry name" value="SpoU_methylase"/>
    <property type="match status" value="1"/>
</dbReference>
<dbReference type="InterPro" id="IPR029028">
    <property type="entry name" value="Alpha/beta_knot_MTases"/>
</dbReference>
<dbReference type="Gene3D" id="3.40.1280.10">
    <property type="match status" value="1"/>
</dbReference>
<dbReference type="EMBL" id="DXAV01000015">
    <property type="protein sequence ID" value="HIZ90758.1"/>
    <property type="molecule type" value="Genomic_DNA"/>
</dbReference>
<dbReference type="PANTHER" id="PTHR46429:SF1">
    <property type="entry name" value="23S RRNA (GUANOSINE-2'-O-)-METHYLTRANSFERASE RLMB"/>
    <property type="match status" value="1"/>
</dbReference>
<evidence type="ECO:0000256" key="1">
    <source>
        <dbReference type="ARBA" id="ARBA00022603"/>
    </source>
</evidence>
<dbReference type="GO" id="GO:0005829">
    <property type="term" value="C:cytosol"/>
    <property type="evidence" value="ECO:0007669"/>
    <property type="project" value="TreeGrafter"/>
</dbReference>
<dbReference type="InterPro" id="IPR001537">
    <property type="entry name" value="SpoU_MeTrfase"/>
</dbReference>
<dbReference type="GO" id="GO:0032259">
    <property type="term" value="P:methylation"/>
    <property type="evidence" value="ECO:0007669"/>
    <property type="project" value="UniProtKB-KW"/>
</dbReference>
<dbReference type="GO" id="GO:0008173">
    <property type="term" value="F:RNA methyltransferase activity"/>
    <property type="evidence" value="ECO:0007669"/>
    <property type="project" value="InterPro"/>
</dbReference>
<dbReference type="InterPro" id="IPR029026">
    <property type="entry name" value="tRNA_m1G_MTases_N"/>
</dbReference>
<sequence>MEHRKLKITELNRISAEEFKRADKLPLVLILDNVRSLHNIGSVFRTSDAFRVECIYLCGITATPPHPEMHKTALGAEFTVDWKYVNNAVEAVDNLRREGYVVFSVEQAENSIMLEDMRLKQGKRYAVVLGNEVKGVQQEVIDHSDGCIEIPQYGTKHSLNVSVTAGIVIWDLFKQLKTL</sequence>
<dbReference type="GO" id="GO:0006396">
    <property type="term" value="P:RNA processing"/>
    <property type="evidence" value="ECO:0007669"/>
    <property type="project" value="InterPro"/>
</dbReference>
<dbReference type="GO" id="GO:0003723">
    <property type="term" value="F:RNA binding"/>
    <property type="evidence" value="ECO:0007669"/>
    <property type="project" value="InterPro"/>
</dbReference>
<proteinExistence type="predicted"/>
<keyword evidence="2" id="KW-0808">Transferase</keyword>
<evidence type="ECO:0000313" key="5">
    <source>
        <dbReference type="Proteomes" id="UP000824108"/>
    </source>
</evidence>
<gene>
    <name evidence="4" type="ORF">H9807_01345</name>
</gene>
<keyword evidence="1 4" id="KW-0489">Methyltransferase</keyword>
<accession>A0A9D2KE63</accession>
<dbReference type="AlphaFoldDB" id="A0A9D2KE63"/>
<evidence type="ECO:0000256" key="2">
    <source>
        <dbReference type="ARBA" id="ARBA00022679"/>
    </source>
</evidence>
<dbReference type="Proteomes" id="UP000824108">
    <property type="component" value="Unassembled WGS sequence"/>
</dbReference>
<dbReference type="SUPFAM" id="SSF75217">
    <property type="entry name" value="alpha/beta knot"/>
    <property type="match status" value="1"/>
</dbReference>
<dbReference type="CDD" id="cd18097">
    <property type="entry name" value="SpoU-like"/>
    <property type="match status" value="1"/>
</dbReference>
<dbReference type="InterPro" id="IPR004441">
    <property type="entry name" value="rRNA_MeTrfase_TrmH"/>
</dbReference>
<dbReference type="PANTHER" id="PTHR46429">
    <property type="entry name" value="23S RRNA (GUANOSINE-2'-O-)-METHYLTRANSFERASE RLMB"/>
    <property type="match status" value="1"/>
</dbReference>
<name>A0A9D2KE63_9BACE</name>
<protein>
    <submittedName>
        <fullName evidence="4">RNA methyltransferase</fullName>
    </submittedName>
</protein>
<comment type="caution">
    <text evidence="4">The sequence shown here is derived from an EMBL/GenBank/DDBJ whole genome shotgun (WGS) entry which is preliminary data.</text>
</comment>
<evidence type="ECO:0000313" key="4">
    <source>
        <dbReference type="EMBL" id="HIZ90758.1"/>
    </source>
</evidence>